<dbReference type="PANTHER" id="PTHR10257:SF3">
    <property type="entry name" value="SERINE_THREONINE-PROTEIN PHOSPHATASE 2A 56 KDA REGULATORY SUBUNIT GAMMA ISOFORM"/>
    <property type="match status" value="1"/>
</dbReference>
<organism evidence="1 2">
    <name type="scientific">Rhodosorus marinus</name>
    <dbReference type="NCBI Taxonomy" id="101924"/>
    <lineage>
        <taxon>Eukaryota</taxon>
        <taxon>Rhodophyta</taxon>
        <taxon>Stylonematophyceae</taxon>
        <taxon>Stylonematales</taxon>
        <taxon>Stylonemataceae</taxon>
        <taxon>Rhodosorus</taxon>
    </lineage>
</organism>
<dbReference type="GO" id="GO:0019888">
    <property type="term" value="F:protein phosphatase regulator activity"/>
    <property type="evidence" value="ECO:0007669"/>
    <property type="project" value="InterPro"/>
</dbReference>
<dbReference type="InterPro" id="IPR002554">
    <property type="entry name" value="PP2A_B56"/>
</dbReference>
<dbReference type="Pfam" id="PF01603">
    <property type="entry name" value="B56"/>
    <property type="match status" value="1"/>
</dbReference>
<accession>A0AAV8ULY9</accession>
<dbReference type="FunFam" id="1.25.10.10:FF:000331">
    <property type="entry name" value="Phosphoprotein phosphatase, putative"/>
    <property type="match status" value="1"/>
</dbReference>
<keyword evidence="2" id="KW-1185">Reference proteome</keyword>
<comment type="caution">
    <text evidence="1">The sequence shown here is derived from an EMBL/GenBank/DDBJ whole genome shotgun (WGS) entry which is preliminary data.</text>
</comment>
<dbReference type="GO" id="GO:0000159">
    <property type="term" value="C:protein phosphatase type 2A complex"/>
    <property type="evidence" value="ECO:0007669"/>
    <property type="project" value="InterPro"/>
</dbReference>
<dbReference type="InterPro" id="IPR011989">
    <property type="entry name" value="ARM-like"/>
</dbReference>
<dbReference type="Proteomes" id="UP001157974">
    <property type="component" value="Unassembled WGS sequence"/>
</dbReference>
<protein>
    <recommendedName>
        <fullName evidence="3">Serine/threonine protein phosphatase 2A regulatory subunit</fullName>
    </recommendedName>
</protein>
<evidence type="ECO:0000313" key="2">
    <source>
        <dbReference type="Proteomes" id="UP001157974"/>
    </source>
</evidence>
<dbReference type="Gene3D" id="1.25.10.10">
    <property type="entry name" value="Leucine-rich Repeat Variant"/>
    <property type="match status" value="1"/>
</dbReference>
<dbReference type="PANTHER" id="PTHR10257">
    <property type="entry name" value="SERINE/THREONINE PROTEIN PHOSPHATASE 2A PP2A REGULATORY SUBUNIT B"/>
    <property type="match status" value="1"/>
</dbReference>
<dbReference type="EMBL" id="JAMWBK010000008">
    <property type="protein sequence ID" value="KAJ8903039.1"/>
    <property type="molecule type" value="Genomic_DNA"/>
</dbReference>
<proteinExistence type="predicted"/>
<gene>
    <name evidence="1" type="ORF">NDN08_006354</name>
</gene>
<dbReference type="SUPFAM" id="SSF48371">
    <property type="entry name" value="ARM repeat"/>
    <property type="match status" value="1"/>
</dbReference>
<sequence>MGRQGWEGLPALKDVPSFDAQCDLFIHKLSLCHERINFNLPNGHLKRESLKTQTLEELIDYMDQPMKDAFPMRIYPPLISMVSANLFRRVPTREGLVNYSEPDDQSRSLEPAWVHVELVYGVLQRFIAHPRADVFLMQTVVTKDFILRLLDLFDSEDMREREQLKTILHSAYSRIIPLRGFIRSSITDLFQRYIYELQRFNGVAELLEILGSIINGFALPLRDEHKEFLRTALIPLHVPAGLATYHVQLSFCITLFVEKDTSLSIDVIKGLCKYWPRVQSRKEVLFLAELEELLELVEVEELSSVVEPLFGRIAGSIASQHFQVAERALLLWNNEYVVNCIMHYREVAMPAIIPALRDNERRHWNQQVVLLSCHVQRLLSEMDPQLYDRCFNEDERSLMRRERVARLKAKLSEDLNLTSESEWNGTIRPMSSISELLEIARTSSEYRSKENGVDLNCTELKRQLPKADGEDDDDEEVR</sequence>
<evidence type="ECO:0000313" key="1">
    <source>
        <dbReference type="EMBL" id="KAJ8903039.1"/>
    </source>
</evidence>
<evidence type="ECO:0008006" key="3">
    <source>
        <dbReference type="Google" id="ProtNLM"/>
    </source>
</evidence>
<dbReference type="InterPro" id="IPR016024">
    <property type="entry name" value="ARM-type_fold"/>
</dbReference>
<reference evidence="1 2" key="1">
    <citation type="journal article" date="2023" name="Nat. Commun.">
        <title>Origin of minicircular mitochondrial genomes in red algae.</title>
        <authorList>
            <person name="Lee Y."/>
            <person name="Cho C.H."/>
            <person name="Lee Y.M."/>
            <person name="Park S.I."/>
            <person name="Yang J.H."/>
            <person name="West J.A."/>
            <person name="Bhattacharya D."/>
            <person name="Yoon H.S."/>
        </authorList>
    </citation>
    <scope>NUCLEOTIDE SEQUENCE [LARGE SCALE GENOMIC DNA]</scope>
    <source>
        <strain evidence="1 2">CCMP1338</strain>
        <tissue evidence="1">Whole cell</tissue>
    </source>
</reference>
<name>A0AAV8ULY9_9RHOD</name>
<dbReference type="GO" id="GO:0007165">
    <property type="term" value="P:signal transduction"/>
    <property type="evidence" value="ECO:0007669"/>
    <property type="project" value="InterPro"/>
</dbReference>
<dbReference type="AlphaFoldDB" id="A0AAV8ULY9"/>